<evidence type="ECO:0000313" key="15">
    <source>
        <dbReference type="Proteomes" id="UP001241571"/>
    </source>
</evidence>
<dbReference type="GO" id="GO:0006420">
    <property type="term" value="P:arginyl-tRNA aminoacylation"/>
    <property type="evidence" value="ECO:0007669"/>
    <property type="project" value="InterPro"/>
</dbReference>
<dbReference type="EC" id="6.1.1.14" evidence="10"/>
<dbReference type="InterPro" id="IPR008909">
    <property type="entry name" value="DALR_anticod-bd"/>
</dbReference>
<comment type="subunit">
    <text evidence="10">Tetramer of two alpha and two beta subunits.</text>
</comment>
<evidence type="ECO:0000256" key="9">
    <source>
        <dbReference type="ARBA" id="ARBA00047937"/>
    </source>
</evidence>
<evidence type="ECO:0000256" key="2">
    <source>
        <dbReference type="ARBA" id="ARBA00008226"/>
    </source>
</evidence>
<keyword evidence="5 10" id="KW-0547">Nucleotide-binding</keyword>
<protein>
    <recommendedName>
        <fullName evidence="10">Glycine--tRNA ligase beta subunit</fullName>
        <ecNumber evidence="10">6.1.1.14</ecNumber>
    </recommendedName>
    <alternativeName>
        <fullName evidence="10">Glycyl-tRNA synthetase beta subunit</fullName>
        <shortName evidence="10">GlyRS</shortName>
    </alternativeName>
</protein>
<dbReference type="InterPro" id="IPR006194">
    <property type="entry name" value="Gly-tRNA-synth_heterodimer"/>
</dbReference>
<dbReference type="AlphaFoldDB" id="A0A2K3R0E7"/>
<dbReference type="Proteomes" id="UP001241571">
    <property type="component" value="Unassembled WGS sequence"/>
</dbReference>
<dbReference type="PANTHER" id="PTHR30075:SF2">
    <property type="entry name" value="GLYCINE--TRNA LIGASE, CHLOROPLASTIC_MITOCHONDRIAL 2"/>
    <property type="match status" value="1"/>
</dbReference>
<dbReference type="InterPro" id="IPR015944">
    <property type="entry name" value="Gly-tRNA-synth_bsu"/>
</dbReference>
<dbReference type="RefSeq" id="WP_103299732.1">
    <property type="nucleotide sequence ID" value="NZ_CAKODH010000001.1"/>
</dbReference>
<evidence type="ECO:0000256" key="8">
    <source>
        <dbReference type="ARBA" id="ARBA00023146"/>
    </source>
</evidence>
<dbReference type="PRINTS" id="PR01045">
    <property type="entry name" value="TRNASYNTHGB"/>
</dbReference>
<evidence type="ECO:0000256" key="3">
    <source>
        <dbReference type="ARBA" id="ARBA00022490"/>
    </source>
</evidence>
<dbReference type="PANTHER" id="PTHR30075">
    <property type="entry name" value="GLYCYL-TRNA SYNTHETASE"/>
    <property type="match status" value="1"/>
</dbReference>
<feature type="domain" description="DALR anticodon binding" evidence="11">
    <location>
        <begin position="585"/>
        <end position="676"/>
    </location>
</feature>
<dbReference type="PROSITE" id="PS50861">
    <property type="entry name" value="AA_TRNA_LIGASE_II_GLYAB"/>
    <property type="match status" value="1"/>
</dbReference>
<evidence type="ECO:0000259" key="11">
    <source>
        <dbReference type="Pfam" id="PF05746"/>
    </source>
</evidence>
<proteinExistence type="inferred from homology"/>
<evidence type="ECO:0000256" key="10">
    <source>
        <dbReference type="HAMAP-Rule" id="MF_00255"/>
    </source>
</evidence>
<reference evidence="12 15" key="2">
    <citation type="submission" date="2023-06" db="EMBL/GenBank/DDBJ databases">
        <title>Acute promotion of culturable opportunistic pathogens and persistent increase of antibiotic resistance following antibiotic exposure in mouse gut microbiota.</title>
        <authorList>
            <person name="Li L."/>
            <person name="Wang B."/>
            <person name="Sun Y."/>
            <person name="Wang M."/>
            <person name="Xu H."/>
        </authorList>
    </citation>
    <scope>NUCLEOTIDE SEQUENCE [LARGE SCALE GENOMIC DNA]</scope>
    <source>
        <strain evidence="12 15">CRI2_2</strain>
    </source>
</reference>
<dbReference type="GO" id="GO:0004814">
    <property type="term" value="F:arginine-tRNA ligase activity"/>
    <property type="evidence" value="ECO:0007669"/>
    <property type="project" value="InterPro"/>
</dbReference>
<dbReference type="NCBIfam" id="TIGR00211">
    <property type="entry name" value="glyS"/>
    <property type="match status" value="1"/>
</dbReference>
<dbReference type="Pfam" id="PF05746">
    <property type="entry name" value="DALR_1"/>
    <property type="match status" value="1"/>
</dbReference>
<evidence type="ECO:0000256" key="5">
    <source>
        <dbReference type="ARBA" id="ARBA00022741"/>
    </source>
</evidence>
<dbReference type="EMBL" id="CP050485">
    <property type="protein sequence ID" value="QOG27758.1"/>
    <property type="molecule type" value="Genomic_DNA"/>
</dbReference>
<keyword evidence="6 10" id="KW-0067">ATP-binding</keyword>
<dbReference type="Proteomes" id="UP000516696">
    <property type="component" value="Chromosome"/>
</dbReference>
<dbReference type="Pfam" id="PF02092">
    <property type="entry name" value="tRNA_synt_2f"/>
    <property type="match status" value="1"/>
</dbReference>
<dbReference type="SUPFAM" id="SSF109604">
    <property type="entry name" value="HD-domain/PDEase-like"/>
    <property type="match status" value="1"/>
</dbReference>
<dbReference type="GO" id="GO:0005829">
    <property type="term" value="C:cytosol"/>
    <property type="evidence" value="ECO:0007669"/>
    <property type="project" value="TreeGrafter"/>
</dbReference>
<evidence type="ECO:0000256" key="6">
    <source>
        <dbReference type="ARBA" id="ARBA00022840"/>
    </source>
</evidence>
<dbReference type="GO" id="GO:0004820">
    <property type="term" value="F:glycine-tRNA ligase activity"/>
    <property type="evidence" value="ECO:0007669"/>
    <property type="project" value="UniProtKB-UniRule"/>
</dbReference>
<organism evidence="12 15">
    <name type="scientific">Enterococcus gallinarum</name>
    <dbReference type="NCBI Taxonomy" id="1353"/>
    <lineage>
        <taxon>Bacteria</taxon>
        <taxon>Bacillati</taxon>
        <taxon>Bacillota</taxon>
        <taxon>Bacilli</taxon>
        <taxon>Lactobacillales</taxon>
        <taxon>Enterococcaceae</taxon>
        <taxon>Enterococcus</taxon>
    </lineage>
</organism>
<comment type="similarity">
    <text evidence="2 10">Belongs to the class-II aminoacyl-tRNA synthetase family.</text>
</comment>
<comment type="catalytic activity">
    <reaction evidence="9 10">
        <text>tRNA(Gly) + glycine + ATP = glycyl-tRNA(Gly) + AMP + diphosphate</text>
        <dbReference type="Rhea" id="RHEA:16013"/>
        <dbReference type="Rhea" id="RHEA-COMP:9664"/>
        <dbReference type="Rhea" id="RHEA-COMP:9683"/>
        <dbReference type="ChEBI" id="CHEBI:30616"/>
        <dbReference type="ChEBI" id="CHEBI:33019"/>
        <dbReference type="ChEBI" id="CHEBI:57305"/>
        <dbReference type="ChEBI" id="CHEBI:78442"/>
        <dbReference type="ChEBI" id="CHEBI:78522"/>
        <dbReference type="ChEBI" id="CHEBI:456215"/>
        <dbReference type="EC" id="6.1.1.14"/>
    </reaction>
</comment>
<evidence type="ECO:0000313" key="13">
    <source>
        <dbReference type="EMBL" id="QOG27758.1"/>
    </source>
</evidence>
<keyword evidence="4 10" id="KW-0436">Ligase</keyword>
<evidence type="ECO:0000313" key="14">
    <source>
        <dbReference type="Proteomes" id="UP000516696"/>
    </source>
</evidence>
<keyword evidence="3 10" id="KW-0963">Cytoplasm</keyword>
<dbReference type="GO" id="GO:0006426">
    <property type="term" value="P:glycyl-tRNA aminoacylation"/>
    <property type="evidence" value="ECO:0007669"/>
    <property type="project" value="UniProtKB-UniRule"/>
</dbReference>
<evidence type="ECO:0000256" key="7">
    <source>
        <dbReference type="ARBA" id="ARBA00022917"/>
    </source>
</evidence>
<evidence type="ECO:0000313" key="12">
    <source>
        <dbReference type="EMBL" id="MDL4934972.1"/>
    </source>
</evidence>
<dbReference type="HAMAP" id="MF_00255">
    <property type="entry name" value="Gly_tRNA_synth_beta"/>
    <property type="match status" value="1"/>
</dbReference>
<accession>A0A2K3R0E7</accession>
<sequence length="690" mass="78179">MAQNLLLEIGLEEMPAHVVTPSMKQLQQKTAEFLTTHALQFSSIEAYSTPRRLAVYVTGIPESQADTQEEVKGPAKKIAIDADGNWSKAAQGFVRGQGLTTDAITFKELNGVEYVYVTKHIQGKPALEVLTGLKEVITSLAFPVTMHWANFDFEYIRPIHWIVALFGAEVVPFTVLDVVTDRKSRGHRFLGEEVTFETADDYLSQMERQFVIADPSKRQQLIVDQIEAIAKENNWRIDLDEDLLEEVNNLVEYPTAFVGDFDEKYLSVPEEVLVTSMKEHQRYFDVRTPEGVLLPHFISARNGDRVKIDNVVKGNQKVLTARLEDAEFFYNEDKKLTIDQCVEKLKQVTFHEKIGSLYEKMQRVAVIAQIIGETVGLSEDERTELKRASEIYKFDLVTNMVGEFPELQGVMGEKYALLQGETPQVAQAIREHYMPVSAEGALPESSVGAILAIADKLDSLLSFFAVGMIPSGSNDPYALRRQTYGIIRIIAEKRWYFPLARLQEKIRTAINEQPSVYGIQLNEGQEQVIDFVDGRLRQFLATKNIRHDVIEAVINSRQGDISLLFEAAQMLRAHLNDSDFKPSMEALTRVINLAKKADLEHKQINPELFENESENTLYEAVVAIEDKFPQQTMEQNYQSLVSLRPLIEAYFDQTMVMVDDEAIRRNRFALLDKIAKMSLAVASLDALVTK</sequence>
<dbReference type="GO" id="GO:0005524">
    <property type="term" value="F:ATP binding"/>
    <property type="evidence" value="ECO:0007669"/>
    <property type="project" value="UniProtKB-UniRule"/>
</dbReference>
<evidence type="ECO:0000256" key="1">
    <source>
        <dbReference type="ARBA" id="ARBA00004496"/>
    </source>
</evidence>
<name>A0A2K3R0E7_ENTGA</name>
<dbReference type="EMBL" id="JASUBT010000002">
    <property type="protein sequence ID" value="MDL4934972.1"/>
    <property type="molecule type" value="Genomic_DNA"/>
</dbReference>
<evidence type="ECO:0000256" key="4">
    <source>
        <dbReference type="ARBA" id="ARBA00022598"/>
    </source>
</evidence>
<comment type="subcellular location">
    <subcellularLocation>
        <location evidence="1 10">Cytoplasm</location>
    </subcellularLocation>
</comment>
<keyword evidence="7 10" id="KW-0648">Protein biosynthesis</keyword>
<gene>
    <name evidence="10 12" type="primary">glyS</name>
    <name evidence="13" type="ORF">EGM181_11070</name>
    <name evidence="12" type="ORF">QRX88_04450</name>
</gene>
<reference evidence="13 14" key="1">
    <citation type="submission" date="2020-03" db="EMBL/GenBank/DDBJ databases">
        <title>Characterization of ganglioside-mimicking enterococci.</title>
        <authorList>
            <person name="Patry R.T."/>
            <person name="Nothaft H."/>
            <person name="Bridger R."/>
            <person name="Shajahan A."/>
            <person name="Huynh S."/>
            <person name="Sanchez S."/>
            <person name="Azadi P."/>
            <person name="Cooper K."/>
            <person name="Miller W.G."/>
            <person name="Parker C.T."/>
            <person name="Wells L."/>
            <person name="Szymanski C.M."/>
        </authorList>
    </citation>
    <scope>NUCLEOTIDE SEQUENCE [LARGE SCALE GENOMIC DNA]</scope>
    <source>
        <strain evidence="13 14">EGM181</strain>
    </source>
</reference>
<keyword evidence="8 10" id="KW-0030">Aminoacyl-tRNA synthetase</keyword>